<protein>
    <recommendedName>
        <fullName evidence="3">Transposase</fullName>
    </recommendedName>
</protein>
<evidence type="ECO:0000313" key="1">
    <source>
        <dbReference type="EMBL" id="SPS02572.1"/>
    </source>
</evidence>
<evidence type="ECO:0000313" key="2">
    <source>
        <dbReference type="Proteomes" id="UP000256805"/>
    </source>
</evidence>
<name>A0A375JCQ1_9BURK</name>
<reference evidence="1 2" key="1">
    <citation type="submission" date="2018-01" db="EMBL/GenBank/DDBJ databases">
        <authorList>
            <person name="Gaut B.S."/>
            <person name="Morton B.R."/>
            <person name="Clegg M.T."/>
            <person name="Duvall M.R."/>
        </authorList>
    </citation>
    <scope>NUCLEOTIDE SEQUENCE [LARGE SCALE GENOMIC DNA]</scope>
    <source>
        <strain evidence="1">Cupriavidus taiwanensis cmp 52</strain>
    </source>
</reference>
<evidence type="ECO:0008006" key="3">
    <source>
        <dbReference type="Google" id="ProtNLM"/>
    </source>
</evidence>
<proteinExistence type="predicted"/>
<gene>
    <name evidence="1" type="ORF">CBM2634_U170013</name>
</gene>
<accession>A0A375JCQ1</accession>
<dbReference type="AlphaFoldDB" id="A0A375JCQ1"/>
<organism evidence="1 2">
    <name type="scientific">Cupriavidus taiwanensis</name>
    <dbReference type="NCBI Taxonomy" id="164546"/>
    <lineage>
        <taxon>Bacteria</taxon>
        <taxon>Pseudomonadati</taxon>
        <taxon>Pseudomonadota</taxon>
        <taxon>Betaproteobacteria</taxon>
        <taxon>Burkholderiales</taxon>
        <taxon>Burkholderiaceae</taxon>
        <taxon>Cupriavidus</taxon>
    </lineage>
</organism>
<dbReference type="EMBL" id="OVTA01000080">
    <property type="protein sequence ID" value="SPS02572.1"/>
    <property type="molecule type" value="Genomic_DNA"/>
</dbReference>
<dbReference type="Proteomes" id="UP000256805">
    <property type="component" value="Unassembled WGS sequence"/>
</dbReference>
<sequence length="104" mass="11595">MPYPQCRGGLGGRAAKLHADKGYDFERCRRHLRKRGINPRIARRGIEKNDRLGKHRRVVERTHAWPAGFGAFASNGAVIFISLCSSSRARSSAPDSSRSFVSRS</sequence>